<protein>
    <submittedName>
        <fullName evidence="1">Uncharacterized protein</fullName>
    </submittedName>
</protein>
<comment type="caution">
    <text evidence="1">The sequence shown here is derived from an EMBL/GenBank/DDBJ whole genome shotgun (WGS) entry which is preliminary data.</text>
</comment>
<evidence type="ECO:0000313" key="2">
    <source>
        <dbReference type="Proteomes" id="UP000287651"/>
    </source>
</evidence>
<evidence type="ECO:0000313" key="1">
    <source>
        <dbReference type="EMBL" id="RRT49819.1"/>
    </source>
</evidence>
<accession>A0A426YDI6</accession>
<organism evidence="1 2">
    <name type="scientific">Ensete ventricosum</name>
    <name type="common">Abyssinian banana</name>
    <name type="synonym">Musa ensete</name>
    <dbReference type="NCBI Taxonomy" id="4639"/>
    <lineage>
        <taxon>Eukaryota</taxon>
        <taxon>Viridiplantae</taxon>
        <taxon>Streptophyta</taxon>
        <taxon>Embryophyta</taxon>
        <taxon>Tracheophyta</taxon>
        <taxon>Spermatophyta</taxon>
        <taxon>Magnoliopsida</taxon>
        <taxon>Liliopsida</taxon>
        <taxon>Zingiberales</taxon>
        <taxon>Musaceae</taxon>
        <taxon>Ensete</taxon>
    </lineage>
</organism>
<dbReference type="EMBL" id="AMZH03013104">
    <property type="protein sequence ID" value="RRT49819.1"/>
    <property type="molecule type" value="Genomic_DNA"/>
</dbReference>
<sequence length="143" mass="16744">MLHHLSRLSRSSVDDCDSRRTKSVCSAWPAYIEHKVFRFELYHRLIRAVCTDPTGYRYADHPLPGDTIKPGVSPCRDDVTPRLTAWTRRRLLPRAGRGDASSSSVGTRHCLVFRRKKRWKMRHRLVLSRHRSPARQATLFLYF</sequence>
<dbReference type="AlphaFoldDB" id="A0A426YDI6"/>
<reference evidence="1 2" key="1">
    <citation type="journal article" date="2014" name="Agronomy (Basel)">
        <title>A Draft Genome Sequence for Ensete ventricosum, the Drought-Tolerant Tree Against Hunger.</title>
        <authorList>
            <person name="Harrison J."/>
            <person name="Moore K.A."/>
            <person name="Paszkiewicz K."/>
            <person name="Jones T."/>
            <person name="Grant M."/>
            <person name="Ambacheew D."/>
            <person name="Muzemil S."/>
            <person name="Studholme D.J."/>
        </authorList>
    </citation>
    <scope>NUCLEOTIDE SEQUENCE [LARGE SCALE GENOMIC DNA]</scope>
</reference>
<proteinExistence type="predicted"/>
<dbReference type="Proteomes" id="UP000287651">
    <property type="component" value="Unassembled WGS sequence"/>
</dbReference>
<gene>
    <name evidence="1" type="ORF">B296_00016187</name>
</gene>
<name>A0A426YDI6_ENSVE</name>